<feature type="compositionally biased region" description="Pro residues" evidence="1">
    <location>
        <begin position="28"/>
        <end position="63"/>
    </location>
</feature>
<organism evidence="3 4">
    <name type="scientific">Lentzea waywayandensis</name>
    <dbReference type="NCBI Taxonomy" id="84724"/>
    <lineage>
        <taxon>Bacteria</taxon>
        <taxon>Bacillati</taxon>
        <taxon>Actinomycetota</taxon>
        <taxon>Actinomycetes</taxon>
        <taxon>Pseudonocardiales</taxon>
        <taxon>Pseudonocardiaceae</taxon>
        <taxon>Lentzea</taxon>
    </lineage>
</organism>
<feature type="compositionally biased region" description="Pro residues" evidence="1">
    <location>
        <begin position="7"/>
        <end position="19"/>
    </location>
</feature>
<dbReference type="STRING" id="84724.SAMN04488564_104267"/>
<keyword evidence="2" id="KW-0472">Membrane</keyword>
<reference evidence="4" key="1">
    <citation type="submission" date="2016-10" db="EMBL/GenBank/DDBJ databases">
        <authorList>
            <person name="Varghese N."/>
            <person name="Submissions S."/>
        </authorList>
    </citation>
    <scope>NUCLEOTIDE SEQUENCE [LARGE SCALE GENOMIC DNA]</scope>
    <source>
        <strain evidence="4">DSM 44232</strain>
    </source>
</reference>
<accession>A0A1I6EDW6</accession>
<keyword evidence="2" id="KW-1133">Transmembrane helix</keyword>
<evidence type="ECO:0000256" key="2">
    <source>
        <dbReference type="SAM" id="Phobius"/>
    </source>
</evidence>
<keyword evidence="2" id="KW-0812">Transmembrane</keyword>
<feature type="transmembrane region" description="Helical" evidence="2">
    <location>
        <begin position="160"/>
        <end position="183"/>
    </location>
</feature>
<gene>
    <name evidence="3" type="ORF">SAMN04488564_104267</name>
</gene>
<feature type="transmembrane region" description="Helical" evidence="2">
    <location>
        <begin position="135"/>
        <end position="153"/>
    </location>
</feature>
<evidence type="ECO:0000313" key="4">
    <source>
        <dbReference type="Proteomes" id="UP000198583"/>
    </source>
</evidence>
<name>A0A1I6EDW6_9PSEU</name>
<protein>
    <submittedName>
        <fullName evidence="3">Uncharacterized protein</fullName>
    </submittedName>
</protein>
<keyword evidence="4" id="KW-1185">Reference proteome</keyword>
<dbReference type="Proteomes" id="UP000198583">
    <property type="component" value="Unassembled WGS sequence"/>
</dbReference>
<proteinExistence type="predicted"/>
<feature type="region of interest" description="Disordered" evidence="1">
    <location>
        <begin position="1"/>
        <end position="63"/>
    </location>
</feature>
<sequence>MTQPPQWGGPPHRPPPPPGHGHHQPPQQHRPPPPQQWPQPGPPPQQWPRQGPPFQPGPPPGWLPPKPSQLTLLAILNWILAVGMLVIAAFVIMSFLMSGGTLLVGILLAAVIAGFGLLNALGALSVNHPHFPNTVASQMAGGFTGLVLLVALIRSVRRGVAELVPTMGSAVLLALCVLSLVLATRPAVKRWIVAKHQQSLSQGHRPRNRR</sequence>
<dbReference type="AlphaFoldDB" id="A0A1I6EDW6"/>
<evidence type="ECO:0000313" key="3">
    <source>
        <dbReference type="EMBL" id="SFR15933.1"/>
    </source>
</evidence>
<feature type="transmembrane region" description="Helical" evidence="2">
    <location>
        <begin position="102"/>
        <end position="123"/>
    </location>
</feature>
<feature type="transmembrane region" description="Helical" evidence="2">
    <location>
        <begin position="70"/>
        <end position="95"/>
    </location>
</feature>
<dbReference type="RefSeq" id="WP_177320466.1">
    <property type="nucleotide sequence ID" value="NZ_FOYL01000004.1"/>
</dbReference>
<evidence type="ECO:0000256" key="1">
    <source>
        <dbReference type="SAM" id="MobiDB-lite"/>
    </source>
</evidence>
<dbReference type="EMBL" id="FOYL01000004">
    <property type="protein sequence ID" value="SFR15933.1"/>
    <property type="molecule type" value="Genomic_DNA"/>
</dbReference>